<name>A0A2T3XKF0_9BURK</name>
<evidence type="ECO:0000313" key="2">
    <source>
        <dbReference type="Proteomes" id="UP000240638"/>
    </source>
</evidence>
<evidence type="ECO:0000313" key="1">
    <source>
        <dbReference type="EMBL" id="PTB17003.1"/>
    </source>
</evidence>
<dbReference type="EMBL" id="PYUC01000025">
    <property type="protein sequence ID" value="PTB17003.1"/>
    <property type="molecule type" value="Genomic_DNA"/>
</dbReference>
<reference evidence="1 2" key="1">
    <citation type="submission" date="2018-03" db="EMBL/GenBank/DDBJ databases">
        <title>Whole genome analyses suggest that Burkholderia sensu lato contains two further novel genera in the rhizoxinica-symbiotica group Mycetohabitans gen. nov., and Trinickia gen. nov.: implications for the evolution of diazotrophy and nodulation in the Burkholderiaceae.</title>
        <authorList>
            <person name="Estrada De Los Santos P."/>
            <person name="Palmer M."/>
            <person name="Chavez-Ramirez B."/>
            <person name="Steenkamp E.T."/>
            <person name="Hirsch A.M."/>
            <person name="Manyaka P."/>
            <person name="Maluk M."/>
            <person name="Lafos M."/>
            <person name="Crook M."/>
            <person name="Gross E."/>
            <person name="Simon M.F."/>
            <person name="Bueno Dos Reis Junior F."/>
            <person name="Poole P.S."/>
            <person name="Venter S.N."/>
            <person name="James E.K."/>
        </authorList>
    </citation>
    <scope>NUCLEOTIDE SEQUENCE [LARGE SCALE GENOMIC DNA]</scope>
    <source>
        <strain evidence="1 2">JPY-366</strain>
    </source>
</reference>
<protein>
    <submittedName>
        <fullName evidence="1">Uncharacterized protein</fullName>
    </submittedName>
</protein>
<organism evidence="1 2">
    <name type="scientific">Trinickia symbiotica</name>
    <dbReference type="NCBI Taxonomy" id="863227"/>
    <lineage>
        <taxon>Bacteria</taxon>
        <taxon>Pseudomonadati</taxon>
        <taxon>Pseudomonadota</taxon>
        <taxon>Betaproteobacteria</taxon>
        <taxon>Burkholderiales</taxon>
        <taxon>Burkholderiaceae</taxon>
        <taxon>Trinickia</taxon>
    </lineage>
</organism>
<comment type="caution">
    <text evidence="1">The sequence shown here is derived from an EMBL/GenBank/DDBJ whole genome shotgun (WGS) entry which is preliminary data.</text>
</comment>
<proteinExistence type="predicted"/>
<gene>
    <name evidence="1" type="ORF">C9I57_30335</name>
</gene>
<dbReference type="RefSeq" id="WP_107154228.1">
    <property type="nucleotide sequence ID" value="NZ_PYUC01000025.1"/>
</dbReference>
<accession>A0A2T3XKF0</accession>
<dbReference type="Proteomes" id="UP000240638">
    <property type="component" value="Unassembled WGS sequence"/>
</dbReference>
<sequence length="230" mass="25806">MDAHLTSLCGIELQRTVLRELIERAKTGDVRSISGEGRVAGNAFPLPEAVRVVLADERVENVISRLVAVNAIRLKLDLNALAHACECIERQWWEDALLQYFVGAYASAAMIQALFRHVSRTRVERLRRELNVVPPTKPIALTDVQLAQVFDLWGELQKTVADERERYVELHERCGGRYTLATLFAALRVDEGARRIGERRAINVIEKLTECGEALPGKTGEGRSVTHECH</sequence>
<dbReference type="AlphaFoldDB" id="A0A2T3XKF0"/>